<gene>
    <name evidence="1" type="ORF">R83534S58_LOCUS2098</name>
</gene>
<dbReference type="Proteomes" id="UP001154272">
    <property type="component" value="Unassembled WGS sequence"/>
</dbReference>
<evidence type="ECO:0000313" key="2">
    <source>
        <dbReference type="Proteomes" id="UP001154272"/>
    </source>
</evidence>
<organism evidence="1 2">
    <name type="scientific">Commensalibacter papalotli</name>
    <name type="common">ex Botero et al. 2024</name>
    <dbReference type="NCBI Taxonomy" id="2972766"/>
    <lineage>
        <taxon>Bacteria</taxon>
        <taxon>Pseudomonadati</taxon>
        <taxon>Pseudomonadota</taxon>
        <taxon>Alphaproteobacteria</taxon>
        <taxon>Acetobacterales</taxon>
        <taxon>Acetobacteraceae</taxon>
    </lineage>
</organism>
<name>A0ABM9HV02_9PROT</name>
<reference evidence="1" key="1">
    <citation type="submission" date="2022-10" db="EMBL/GenBank/DDBJ databases">
        <authorList>
            <person name="Botero Cardona J."/>
        </authorList>
    </citation>
    <scope>NUCLEOTIDE SEQUENCE</scope>
    <source>
        <strain evidence="1">R-83534</strain>
    </source>
</reference>
<evidence type="ECO:0000313" key="1">
    <source>
        <dbReference type="EMBL" id="CAI3957571.1"/>
    </source>
</evidence>
<keyword evidence="2" id="KW-1185">Reference proteome</keyword>
<comment type="caution">
    <text evidence="1">The sequence shown here is derived from an EMBL/GenBank/DDBJ whole genome shotgun (WGS) entry which is preliminary data.</text>
</comment>
<sequence>MTLFKYVYLVYLLIDRQSNVLSWVFVCLCDFILHR</sequence>
<accession>A0ABM9HV02</accession>
<protein>
    <submittedName>
        <fullName evidence="1">Uncharacterized protein</fullName>
    </submittedName>
</protein>
<dbReference type="EMBL" id="CAMXCH010000010">
    <property type="protein sequence ID" value="CAI3957571.1"/>
    <property type="molecule type" value="Genomic_DNA"/>
</dbReference>
<proteinExistence type="predicted"/>